<keyword evidence="4" id="KW-0472">Membrane</keyword>
<dbReference type="InterPro" id="IPR050846">
    <property type="entry name" value="TLCD"/>
</dbReference>
<dbReference type="Pfam" id="PF03798">
    <property type="entry name" value="TRAM_LAG1_CLN8"/>
    <property type="match status" value="1"/>
</dbReference>
<dbReference type="GO" id="GO:0016020">
    <property type="term" value="C:membrane"/>
    <property type="evidence" value="ECO:0007669"/>
    <property type="project" value="UniProtKB-SubCell"/>
</dbReference>
<accession>A0A674H7F4</accession>
<dbReference type="GeneTree" id="ENSGT01000000214789"/>
<evidence type="ECO:0000256" key="2">
    <source>
        <dbReference type="ARBA" id="ARBA00022692"/>
    </source>
</evidence>
<reference evidence="7" key="3">
    <citation type="submission" date="2025-09" db="UniProtKB">
        <authorList>
            <consortium name="Ensembl"/>
        </authorList>
    </citation>
    <scope>IDENTIFICATION</scope>
</reference>
<proteinExistence type="predicted"/>
<keyword evidence="2" id="KW-0812">Transmembrane</keyword>
<reference evidence="7" key="2">
    <citation type="submission" date="2025-08" db="UniProtKB">
        <authorList>
            <consortium name="Ensembl"/>
        </authorList>
    </citation>
    <scope>IDENTIFICATION</scope>
</reference>
<feature type="region of interest" description="Disordered" evidence="5">
    <location>
        <begin position="337"/>
        <end position="371"/>
    </location>
</feature>
<gene>
    <name evidence="7" type="primary">TLCD3A</name>
</gene>
<protein>
    <submittedName>
        <fullName evidence="7">TLC domain containing 3A</fullName>
    </submittedName>
</protein>
<evidence type="ECO:0000259" key="6">
    <source>
        <dbReference type="Pfam" id="PF03798"/>
    </source>
</evidence>
<keyword evidence="3" id="KW-1133">Transmembrane helix</keyword>
<dbReference type="InterPro" id="IPR006634">
    <property type="entry name" value="TLC-dom"/>
</dbReference>
<reference evidence="7 8" key="1">
    <citation type="journal article" date="2010" name="Nature">
        <title>The genome of a songbird.</title>
        <authorList>
            <person name="Warren W.C."/>
            <person name="Clayton D.F."/>
            <person name="Ellegren H."/>
            <person name="Arnold A.P."/>
            <person name="Hillier L.W."/>
            <person name="Kunstner A."/>
            <person name="Searle S."/>
            <person name="White S."/>
            <person name="Vilella A.J."/>
            <person name="Fairley S."/>
            <person name="Heger A."/>
            <person name="Kong L."/>
            <person name="Ponting C.P."/>
            <person name="Jarvis E.D."/>
            <person name="Mello C.V."/>
            <person name="Minx P."/>
            <person name="Lovell P."/>
            <person name="Velho T.A."/>
            <person name="Ferris M."/>
            <person name="Balakrishnan C.N."/>
            <person name="Sinha S."/>
            <person name="Blatti C."/>
            <person name="London S.E."/>
            <person name="Li Y."/>
            <person name="Lin Y.C."/>
            <person name="George J."/>
            <person name="Sweedler J."/>
            <person name="Southey B."/>
            <person name="Gunaratne P."/>
            <person name="Watson M."/>
            <person name="Nam K."/>
            <person name="Backstrom N."/>
            <person name="Smeds L."/>
            <person name="Nabholz B."/>
            <person name="Itoh Y."/>
            <person name="Whitney O."/>
            <person name="Pfenning A.R."/>
            <person name="Howard J."/>
            <person name="Volker M."/>
            <person name="Skinner B.M."/>
            <person name="Griffin D.K."/>
            <person name="Ye L."/>
            <person name="McLaren W.M."/>
            <person name="Flicek P."/>
            <person name="Quesada V."/>
            <person name="Velasco G."/>
            <person name="Lopez-Otin C."/>
            <person name="Puente X.S."/>
            <person name="Olender T."/>
            <person name="Lancet D."/>
            <person name="Smit A.F."/>
            <person name="Hubley R."/>
            <person name="Konkel M.K."/>
            <person name="Walker J.A."/>
            <person name="Batzer M.A."/>
            <person name="Gu W."/>
            <person name="Pollock D.D."/>
            <person name="Chen L."/>
            <person name="Cheng Z."/>
            <person name="Eichler E.E."/>
            <person name="Stapley J."/>
            <person name="Slate J."/>
            <person name="Ekblom R."/>
            <person name="Birkhead T."/>
            <person name="Burke T."/>
            <person name="Burt D."/>
            <person name="Scharff C."/>
            <person name="Adam I."/>
            <person name="Richard H."/>
            <person name="Sultan M."/>
            <person name="Soldatov A."/>
            <person name="Lehrach H."/>
            <person name="Edwards S.V."/>
            <person name="Yang S.P."/>
            <person name="Li X."/>
            <person name="Graves T."/>
            <person name="Fulton L."/>
            <person name="Nelson J."/>
            <person name="Chinwalla A."/>
            <person name="Hou S."/>
            <person name="Mardis E.R."/>
            <person name="Wilson R.K."/>
        </authorList>
    </citation>
    <scope>NUCLEOTIDE SEQUENCE [LARGE SCALE GENOMIC DNA]</scope>
</reference>
<name>A0A674H7F4_TAEGU</name>
<dbReference type="AlphaFoldDB" id="A0A674H7F4"/>
<dbReference type="GO" id="GO:0005783">
    <property type="term" value="C:endoplasmic reticulum"/>
    <property type="evidence" value="ECO:0007669"/>
    <property type="project" value="TreeGrafter"/>
</dbReference>
<sequence length="383" mass="41523">MWRTLALASAFFPGLFILCIRLLRWAAPGWSLKERILLSGRLVSTVQATMATVSGITVVLSCKNVVHDRHWLAVEYIWVLVPYMTYDIYVMYLCHWHKSQEKGILEKKHSLASVWSFLLQERLMVTHHLFILIVLTPITQVRAAAGVQDPLDMLGVGSWPPLCRCSVLPFFTALQGRAGGLLCGLHLHGRAEHAFCFTGQNPHAAQNAGHAAAQGERDRHPGDLLPVPHPPLPLHVRGLRPPGGDPALPGAVPHPPALQHRQRVPHRPSALLVPPPLPQGRPALRRLCRTPEQITELITARHGAAPGPSLGEQLEARPTPGRLSWCAPAAAGIRHGSARHGTAGGSHTAVCSAPPAAPSADTGHREDAAAGWEPVLELQQSRA</sequence>
<dbReference type="PANTHER" id="PTHR13439:SF20">
    <property type="entry name" value="TLC DOMAIN-CONTAINING PROTEIN 3A"/>
    <property type="match status" value="1"/>
</dbReference>
<dbReference type="OMA" id="PPCIAYT"/>
<keyword evidence="8" id="KW-1185">Reference proteome</keyword>
<dbReference type="GO" id="GO:0055088">
    <property type="term" value="P:lipid homeostasis"/>
    <property type="evidence" value="ECO:0007669"/>
    <property type="project" value="TreeGrafter"/>
</dbReference>
<evidence type="ECO:0000256" key="1">
    <source>
        <dbReference type="ARBA" id="ARBA00004141"/>
    </source>
</evidence>
<comment type="subcellular location">
    <subcellularLocation>
        <location evidence="1">Membrane</location>
        <topology evidence="1">Multi-pass membrane protein</topology>
    </subcellularLocation>
</comment>
<dbReference type="Proteomes" id="UP000007754">
    <property type="component" value="Chromosome 19"/>
</dbReference>
<evidence type="ECO:0000256" key="5">
    <source>
        <dbReference type="SAM" id="MobiDB-lite"/>
    </source>
</evidence>
<evidence type="ECO:0000256" key="4">
    <source>
        <dbReference type="ARBA" id="ARBA00023136"/>
    </source>
</evidence>
<evidence type="ECO:0000313" key="7">
    <source>
        <dbReference type="Ensembl" id="ENSTGUP00000030767.1"/>
    </source>
</evidence>
<dbReference type="InParanoid" id="A0A674H7F4"/>
<evidence type="ECO:0000256" key="3">
    <source>
        <dbReference type="ARBA" id="ARBA00022989"/>
    </source>
</evidence>
<organism evidence="7 8">
    <name type="scientific">Taeniopygia guttata</name>
    <name type="common">Zebra finch</name>
    <name type="synonym">Poephila guttata</name>
    <dbReference type="NCBI Taxonomy" id="59729"/>
    <lineage>
        <taxon>Eukaryota</taxon>
        <taxon>Metazoa</taxon>
        <taxon>Chordata</taxon>
        <taxon>Craniata</taxon>
        <taxon>Vertebrata</taxon>
        <taxon>Euteleostomi</taxon>
        <taxon>Archelosauria</taxon>
        <taxon>Archosauria</taxon>
        <taxon>Dinosauria</taxon>
        <taxon>Saurischia</taxon>
        <taxon>Theropoda</taxon>
        <taxon>Coelurosauria</taxon>
        <taxon>Aves</taxon>
        <taxon>Neognathae</taxon>
        <taxon>Neoaves</taxon>
        <taxon>Telluraves</taxon>
        <taxon>Australaves</taxon>
        <taxon>Passeriformes</taxon>
        <taxon>Passeroidea</taxon>
        <taxon>Estrildidae</taxon>
        <taxon>Estrildinae</taxon>
        <taxon>Taeniopygia</taxon>
    </lineage>
</organism>
<feature type="domain" description="TLC" evidence="6">
    <location>
        <begin position="41"/>
        <end position="136"/>
    </location>
</feature>
<evidence type="ECO:0000313" key="8">
    <source>
        <dbReference type="Proteomes" id="UP000007754"/>
    </source>
</evidence>
<dbReference type="Ensembl" id="ENSTGUT00000045802.1">
    <property type="protein sequence ID" value="ENSTGUP00000030767.1"/>
    <property type="gene ID" value="ENSTGUG00000007263.2"/>
</dbReference>
<dbReference type="PANTHER" id="PTHR13439">
    <property type="entry name" value="CT120 PROTEIN"/>
    <property type="match status" value="1"/>
</dbReference>